<dbReference type="SMART" id="SM00862">
    <property type="entry name" value="Trans_reg_C"/>
    <property type="match status" value="1"/>
</dbReference>
<comment type="caution">
    <text evidence="7">The sequence shown here is derived from an EMBL/GenBank/DDBJ whole genome shotgun (WGS) entry which is preliminary data.</text>
</comment>
<dbReference type="PANTHER" id="PTHR35807:SF1">
    <property type="entry name" value="TRANSCRIPTIONAL REGULATOR REDD"/>
    <property type="match status" value="1"/>
</dbReference>
<dbReference type="Gene3D" id="3.40.50.300">
    <property type="entry name" value="P-loop containing nucleotide triphosphate hydrolases"/>
    <property type="match status" value="1"/>
</dbReference>
<feature type="DNA-binding region" description="OmpR/PhoB-type" evidence="5">
    <location>
        <begin position="1"/>
        <end position="67"/>
    </location>
</feature>
<dbReference type="PROSITE" id="PS51755">
    <property type="entry name" value="OMPR_PHOB"/>
    <property type="match status" value="1"/>
</dbReference>
<protein>
    <recommendedName>
        <fullName evidence="6">OmpR/PhoB-type domain-containing protein</fullName>
    </recommendedName>
</protein>
<dbReference type="Pfam" id="PF00486">
    <property type="entry name" value="Trans_reg_C"/>
    <property type="match status" value="1"/>
</dbReference>
<dbReference type="Gene3D" id="1.25.40.10">
    <property type="entry name" value="Tetratricopeptide repeat domain"/>
    <property type="match status" value="1"/>
</dbReference>
<evidence type="ECO:0000256" key="3">
    <source>
        <dbReference type="ARBA" id="ARBA00023125"/>
    </source>
</evidence>
<dbReference type="PANTHER" id="PTHR35807">
    <property type="entry name" value="TRANSCRIPTIONAL REGULATOR REDD-RELATED"/>
    <property type="match status" value="1"/>
</dbReference>
<dbReference type="InterPro" id="IPR001867">
    <property type="entry name" value="OmpR/PhoB-type_DNA-bd"/>
</dbReference>
<name>A0ABP8D2D6_9ACTN</name>
<evidence type="ECO:0000256" key="2">
    <source>
        <dbReference type="ARBA" id="ARBA00023015"/>
    </source>
</evidence>
<dbReference type="SUPFAM" id="SSF48452">
    <property type="entry name" value="TPR-like"/>
    <property type="match status" value="1"/>
</dbReference>
<gene>
    <name evidence="7" type="ORF">GCM10022255_016270</name>
</gene>
<dbReference type="Pfam" id="PF13191">
    <property type="entry name" value="AAA_16"/>
    <property type="match status" value="1"/>
</dbReference>
<evidence type="ECO:0000259" key="6">
    <source>
        <dbReference type="PROSITE" id="PS51755"/>
    </source>
</evidence>
<comment type="similarity">
    <text evidence="1">Belongs to the AfsR/DnrI/RedD regulatory family.</text>
</comment>
<dbReference type="InterPro" id="IPR011990">
    <property type="entry name" value="TPR-like_helical_dom_sf"/>
</dbReference>
<dbReference type="SUPFAM" id="SSF46894">
    <property type="entry name" value="C-terminal effector domain of the bipartite response regulators"/>
    <property type="match status" value="1"/>
</dbReference>
<feature type="domain" description="OmpR/PhoB-type" evidence="6">
    <location>
        <begin position="1"/>
        <end position="67"/>
    </location>
</feature>
<keyword evidence="2" id="KW-0805">Transcription regulation</keyword>
<keyword evidence="8" id="KW-1185">Reference proteome</keyword>
<keyword evidence="3 5" id="KW-0238">DNA-binding</keyword>
<dbReference type="InterPro" id="IPR016032">
    <property type="entry name" value="Sig_transdc_resp-reg_C-effctor"/>
</dbReference>
<organism evidence="7 8">
    <name type="scientific">Dactylosporangium darangshiense</name>
    <dbReference type="NCBI Taxonomy" id="579108"/>
    <lineage>
        <taxon>Bacteria</taxon>
        <taxon>Bacillati</taxon>
        <taxon>Actinomycetota</taxon>
        <taxon>Actinomycetes</taxon>
        <taxon>Micromonosporales</taxon>
        <taxon>Micromonosporaceae</taxon>
        <taxon>Dactylosporangium</taxon>
    </lineage>
</organism>
<keyword evidence="4" id="KW-0804">Transcription</keyword>
<evidence type="ECO:0000313" key="7">
    <source>
        <dbReference type="EMBL" id="GAA4246148.1"/>
    </source>
</evidence>
<dbReference type="Gene3D" id="1.10.10.10">
    <property type="entry name" value="Winged helix-like DNA-binding domain superfamily/Winged helix DNA-binding domain"/>
    <property type="match status" value="1"/>
</dbReference>
<reference evidence="8" key="1">
    <citation type="journal article" date="2019" name="Int. J. Syst. Evol. Microbiol.">
        <title>The Global Catalogue of Microorganisms (GCM) 10K type strain sequencing project: providing services to taxonomists for standard genome sequencing and annotation.</title>
        <authorList>
            <consortium name="The Broad Institute Genomics Platform"/>
            <consortium name="The Broad Institute Genome Sequencing Center for Infectious Disease"/>
            <person name="Wu L."/>
            <person name="Ma J."/>
        </authorList>
    </citation>
    <scope>NUCLEOTIDE SEQUENCE [LARGE SCALE GENOMIC DNA]</scope>
    <source>
        <strain evidence="8">JCM 17441</strain>
    </source>
</reference>
<evidence type="ECO:0000256" key="1">
    <source>
        <dbReference type="ARBA" id="ARBA00005820"/>
    </source>
</evidence>
<evidence type="ECO:0000256" key="4">
    <source>
        <dbReference type="ARBA" id="ARBA00023163"/>
    </source>
</evidence>
<evidence type="ECO:0000256" key="5">
    <source>
        <dbReference type="PROSITE-ProRule" id="PRU01091"/>
    </source>
</evidence>
<evidence type="ECO:0000313" key="8">
    <source>
        <dbReference type="Proteomes" id="UP001500620"/>
    </source>
</evidence>
<dbReference type="CDD" id="cd15831">
    <property type="entry name" value="BTAD"/>
    <property type="match status" value="1"/>
</dbReference>
<dbReference type="InterPro" id="IPR051677">
    <property type="entry name" value="AfsR-DnrI-RedD_regulator"/>
</dbReference>
<dbReference type="InterPro" id="IPR027417">
    <property type="entry name" value="P-loop_NTPase"/>
</dbReference>
<dbReference type="SMART" id="SM01043">
    <property type="entry name" value="BTAD"/>
    <property type="match status" value="1"/>
</dbReference>
<dbReference type="Pfam" id="PF03704">
    <property type="entry name" value="BTAD"/>
    <property type="match status" value="1"/>
</dbReference>
<dbReference type="InterPro" id="IPR041664">
    <property type="entry name" value="AAA_16"/>
</dbReference>
<dbReference type="EMBL" id="BAABAT010000003">
    <property type="protein sequence ID" value="GAA4246148.1"/>
    <property type="molecule type" value="Genomic_DNA"/>
</dbReference>
<proteinExistence type="inferred from homology"/>
<dbReference type="Proteomes" id="UP001500620">
    <property type="component" value="Unassembled WGS sequence"/>
</dbReference>
<dbReference type="InterPro" id="IPR036388">
    <property type="entry name" value="WH-like_DNA-bd_sf"/>
</dbReference>
<dbReference type="SUPFAM" id="SSF52540">
    <property type="entry name" value="P-loop containing nucleoside triphosphate hydrolases"/>
    <property type="match status" value="1"/>
</dbReference>
<dbReference type="InterPro" id="IPR005158">
    <property type="entry name" value="BTAD"/>
</dbReference>
<accession>A0ABP8D2D6</accession>
<sequence>MLAVRPGRVVAVQRLIDELWSDEPPERALASLQAYVSRLRRALEPGRGSRDRSAVLVSRAPGYVLALDPARVDASRFAAAVERFRPGDDPALLTAALSLWRGDPLPELGDSPVAHAERSRLQELRFTAIERRSDALLAMGRPAEVVYGSEAALAESPYRERVWAQLMLALYRSGRQADALAAYARARTALVDDLGIEPGPELQRLESDILRHCESLAGAASPETSDMPEIRAPLRPVMQDATKPDAERGALVGRDEELAAIDRVLDGRGGRLLLVSGGPGIGKSALLREVADRAAARGFAVGVGGGVDGRQPPVFLPWAQALRGVAGTADEAAVVAAFAPYGNLPAVLDPALAEVLPLPAPERLADAELARSRLYQGIVDGLRRLSATTPVLLVLDDAHHLDNPSTTLLTLCSRSLAGSGITLAIGYRPGELDAEAPVADAVTALAASAHAVHLRLPGLSTEDIAALGARYTERALPDETVRVLADRTGGNPFFVGELLQVLAAEHALDADAARKLVPARVQEVLRRRLGRLPEQLRAVLAVAAVLGREFEVPVLHEMTQIDELDLYDTLDIAVAAGVLVAADDPARLRFSHDLLRQTAYLEQGPLRRARLHARAARAVRDGGGSATAVAAHLRLALPVVAALDVAPVLADAGGEAYERTAHAEAAALLREAVAVLLTAAASQERDVLELDLRVRLAFTMQATDGYLAEPVAEQYALMEPVLRRVRPVPRIVPALWGYASFHTVAGHPDKVEAMAPPDGAGEPWARIVADVHAGYWALGRGDVPGARRLLRRALDALPDTDLPLFPVIGWDPIAGILGPAAATESLAGDRAAAEAHLAEARRRRGELFNEMYVVHYTALVAADRLDAPEVEAA</sequence>